<dbReference type="KEGG" id="rlc:K227x_55920"/>
<protein>
    <submittedName>
        <fullName evidence="4">Response regulator MprA</fullName>
    </submittedName>
</protein>
<organism evidence="4 5">
    <name type="scientific">Rubripirellula lacrimiformis</name>
    <dbReference type="NCBI Taxonomy" id="1930273"/>
    <lineage>
        <taxon>Bacteria</taxon>
        <taxon>Pseudomonadati</taxon>
        <taxon>Planctomycetota</taxon>
        <taxon>Planctomycetia</taxon>
        <taxon>Pirellulales</taxon>
        <taxon>Pirellulaceae</taxon>
        <taxon>Rubripirellula</taxon>
    </lineage>
</organism>
<sequence>MHPARILVADDSRTIRAVVYRSLAEAGFDVILACDGAEAIQLARRERPHLVILDIQMPEIDGYAACEEILALENRMESLPIIFLTKENAKHLDTLGNELGAYLPKPVCEETLLSTVRTLLDRRPVSHSC</sequence>
<name>A0A517NJ50_9BACT</name>
<dbReference type="RefSeq" id="WP_218933535.1">
    <property type="nucleotide sequence ID" value="NZ_CP036525.1"/>
</dbReference>
<dbReference type="EMBL" id="CP036525">
    <property type="protein sequence ID" value="QDT07167.1"/>
    <property type="molecule type" value="Genomic_DNA"/>
</dbReference>
<dbReference type="Proteomes" id="UP000318538">
    <property type="component" value="Chromosome"/>
</dbReference>
<proteinExistence type="predicted"/>
<dbReference type="PANTHER" id="PTHR44591:SF3">
    <property type="entry name" value="RESPONSE REGULATORY DOMAIN-CONTAINING PROTEIN"/>
    <property type="match status" value="1"/>
</dbReference>
<keyword evidence="1 2" id="KW-0597">Phosphoprotein</keyword>
<feature type="modified residue" description="4-aspartylphosphate" evidence="2">
    <location>
        <position position="54"/>
    </location>
</feature>
<accession>A0A517NJ50</accession>
<evidence type="ECO:0000313" key="4">
    <source>
        <dbReference type="EMBL" id="QDT07167.1"/>
    </source>
</evidence>
<dbReference type="GO" id="GO:0000160">
    <property type="term" value="P:phosphorelay signal transduction system"/>
    <property type="evidence" value="ECO:0007669"/>
    <property type="project" value="InterPro"/>
</dbReference>
<dbReference type="CDD" id="cd17574">
    <property type="entry name" value="REC_OmpR"/>
    <property type="match status" value="1"/>
</dbReference>
<evidence type="ECO:0000259" key="3">
    <source>
        <dbReference type="PROSITE" id="PS50110"/>
    </source>
</evidence>
<dbReference type="PANTHER" id="PTHR44591">
    <property type="entry name" value="STRESS RESPONSE REGULATOR PROTEIN 1"/>
    <property type="match status" value="1"/>
</dbReference>
<dbReference type="InterPro" id="IPR050595">
    <property type="entry name" value="Bact_response_regulator"/>
</dbReference>
<evidence type="ECO:0000313" key="5">
    <source>
        <dbReference type="Proteomes" id="UP000318538"/>
    </source>
</evidence>
<feature type="domain" description="Response regulatory" evidence="3">
    <location>
        <begin position="5"/>
        <end position="120"/>
    </location>
</feature>
<dbReference type="SUPFAM" id="SSF52172">
    <property type="entry name" value="CheY-like"/>
    <property type="match status" value="1"/>
</dbReference>
<dbReference type="AlphaFoldDB" id="A0A517NJ50"/>
<evidence type="ECO:0000256" key="2">
    <source>
        <dbReference type="PROSITE-ProRule" id="PRU00169"/>
    </source>
</evidence>
<dbReference type="InterPro" id="IPR011006">
    <property type="entry name" value="CheY-like_superfamily"/>
</dbReference>
<dbReference type="InterPro" id="IPR001789">
    <property type="entry name" value="Sig_transdc_resp-reg_receiver"/>
</dbReference>
<gene>
    <name evidence="4" type="primary">mprA_3</name>
    <name evidence="4" type="ORF">K227x_55920</name>
</gene>
<dbReference type="PROSITE" id="PS50110">
    <property type="entry name" value="RESPONSE_REGULATORY"/>
    <property type="match status" value="1"/>
</dbReference>
<dbReference type="Pfam" id="PF00072">
    <property type="entry name" value="Response_reg"/>
    <property type="match status" value="1"/>
</dbReference>
<keyword evidence="5" id="KW-1185">Reference proteome</keyword>
<dbReference type="SMART" id="SM00448">
    <property type="entry name" value="REC"/>
    <property type="match status" value="1"/>
</dbReference>
<evidence type="ECO:0000256" key="1">
    <source>
        <dbReference type="ARBA" id="ARBA00022553"/>
    </source>
</evidence>
<reference evidence="4 5" key="1">
    <citation type="submission" date="2019-02" db="EMBL/GenBank/DDBJ databases">
        <title>Deep-cultivation of Planctomycetes and their phenomic and genomic characterization uncovers novel biology.</title>
        <authorList>
            <person name="Wiegand S."/>
            <person name="Jogler M."/>
            <person name="Boedeker C."/>
            <person name="Pinto D."/>
            <person name="Vollmers J."/>
            <person name="Rivas-Marin E."/>
            <person name="Kohn T."/>
            <person name="Peeters S.H."/>
            <person name="Heuer A."/>
            <person name="Rast P."/>
            <person name="Oberbeckmann S."/>
            <person name="Bunk B."/>
            <person name="Jeske O."/>
            <person name="Meyerdierks A."/>
            <person name="Storesund J.E."/>
            <person name="Kallscheuer N."/>
            <person name="Luecker S."/>
            <person name="Lage O.M."/>
            <person name="Pohl T."/>
            <person name="Merkel B.J."/>
            <person name="Hornburger P."/>
            <person name="Mueller R.-W."/>
            <person name="Bruemmer F."/>
            <person name="Labrenz M."/>
            <person name="Spormann A.M."/>
            <person name="Op den Camp H."/>
            <person name="Overmann J."/>
            <person name="Amann R."/>
            <person name="Jetten M.S.M."/>
            <person name="Mascher T."/>
            <person name="Medema M.H."/>
            <person name="Devos D.P."/>
            <person name="Kaster A.-K."/>
            <person name="Ovreas L."/>
            <person name="Rohde M."/>
            <person name="Galperin M.Y."/>
            <person name="Jogler C."/>
        </authorList>
    </citation>
    <scope>NUCLEOTIDE SEQUENCE [LARGE SCALE GENOMIC DNA]</scope>
    <source>
        <strain evidence="4 5">K22_7</strain>
    </source>
</reference>
<dbReference type="Gene3D" id="3.40.50.2300">
    <property type="match status" value="1"/>
</dbReference>